<reference evidence="10 11" key="1">
    <citation type="submission" date="2018-11" db="EMBL/GenBank/DDBJ databases">
        <title>Taxonoimc description of Halomarina strain SPP-AMP-1.</title>
        <authorList>
            <person name="Pal Y."/>
            <person name="Srinivasana K."/>
            <person name="Verma A."/>
            <person name="Kumar P."/>
        </authorList>
    </citation>
    <scope>NUCLEOTIDE SEQUENCE [LARGE SCALE GENOMIC DNA]</scope>
    <source>
        <strain evidence="10 11">SPP-AMP-1</strain>
    </source>
</reference>
<keyword evidence="4" id="KW-0808">Transferase</keyword>
<dbReference type="OrthoDB" id="239143at2157"/>
<keyword evidence="7 8" id="KW-0472">Membrane</keyword>
<keyword evidence="5 8" id="KW-0812">Transmembrane</keyword>
<feature type="transmembrane region" description="Helical" evidence="8">
    <location>
        <begin position="219"/>
        <end position="251"/>
    </location>
</feature>
<evidence type="ECO:0000256" key="1">
    <source>
        <dbReference type="ARBA" id="ARBA00004651"/>
    </source>
</evidence>
<evidence type="ECO:0000256" key="8">
    <source>
        <dbReference type="SAM" id="Phobius"/>
    </source>
</evidence>
<feature type="transmembrane region" description="Helical" evidence="8">
    <location>
        <begin position="169"/>
        <end position="189"/>
    </location>
</feature>
<evidence type="ECO:0000256" key="7">
    <source>
        <dbReference type="ARBA" id="ARBA00023136"/>
    </source>
</evidence>
<evidence type="ECO:0000256" key="5">
    <source>
        <dbReference type="ARBA" id="ARBA00022692"/>
    </source>
</evidence>
<feature type="transmembrane region" description="Helical" evidence="8">
    <location>
        <begin position="383"/>
        <end position="400"/>
    </location>
</feature>
<feature type="transmembrane region" description="Helical" evidence="8">
    <location>
        <begin position="412"/>
        <end position="432"/>
    </location>
</feature>
<comment type="subcellular location">
    <subcellularLocation>
        <location evidence="1">Cell membrane</location>
        <topology evidence="1">Multi-pass membrane protein</topology>
    </subcellularLocation>
</comment>
<dbReference type="EMBL" id="RRCH01000006">
    <property type="protein sequence ID" value="RRJ32809.1"/>
    <property type="molecule type" value="Genomic_DNA"/>
</dbReference>
<evidence type="ECO:0000256" key="4">
    <source>
        <dbReference type="ARBA" id="ARBA00022679"/>
    </source>
</evidence>
<keyword evidence="11" id="KW-1185">Reference proteome</keyword>
<keyword evidence="6 8" id="KW-1133">Transmembrane helix</keyword>
<feature type="transmembrane region" description="Helical" evidence="8">
    <location>
        <begin position="195"/>
        <end position="212"/>
    </location>
</feature>
<keyword evidence="3 10" id="KW-0328">Glycosyltransferase</keyword>
<sequence length="614" mass="68534">MWRATGELLGRTKRQFIDDFRSDPYLPYILIVATVLAGFWFWHRIPNFATRDERWRINNVMVAVGYYVEEPTLESFLDGIARGRAYGASFYLFGVALLPVFAAALIFGQLEAFTTLPEQQAVGLWAHWLDTPRWIWTWGLLFARLINVVVVVACVYVTYRIGVTMRDRLAGRLSALLLTVTWGVLVMAHEIGEDAPALLCFLLVVYCGLRYAETGDRAVFLAGCVFGALGIAFKLTAGIGVILLGIAYVLYGFEPETEWSDALIRPGLLSLGLIIGVTVIVVGYPSVFGDGIERIIHRMQRGTSNKSNVYGWLDRPSWWWLLRGYLNGLGLPLFSAGLISTVMNLPRLRKRSPETNGVVLSLVGITTLLLVFAGWSYIRTHHLLLTFPLVVLLVGVWLARLHDHNRSLARPIIAVLVVSSSVYAGVGVLGYASQPRDEATDWLRTHADEDAVVETYVADPQEAAIPHGMTVSRPSYDHMNENGNPVAREAYTEWIEKMPNRCPAYIELTYHNGILHLAPDDWSVRAERLSLSGQTEYYRALLAEDTHPYSVAATFGSRPAFLDETPKENAWLDLLGVGVNPRSIQYGDPQDFGQNQYTVILERTGACSPPPEEL</sequence>
<dbReference type="PANTHER" id="PTHR33908">
    <property type="entry name" value="MANNOSYLTRANSFERASE YKCB-RELATED"/>
    <property type="match status" value="1"/>
</dbReference>
<evidence type="ECO:0000256" key="2">
    <source>
        <dbReference type="ARBA" id="ARBA00022475"/>
    </source>
</evidence>
<dbReference type="InterPro" id="IPR050297">
    <property type="entry name" value="LipidA_mod_glycosyltrf_83"/>
</dbReference>
<comment type="caution">
    <text evidence="10">The sequence shown here is derived from an EMBL/GenBank/DDBJ whole genome shotgun (WGS) entry which is preliminary data.</text>
</comment>
<dbReference type="GO" id="GO:0016763">
    <property type="term" value="F:pentosyltransferase activity"/>
    <property type="evidence" value="ECO:0007669"/>
    <property type="project" value="TreeGrafter"/>
</dbReference>
<feature type="domain" description="Glycosyltransferase RgtA/B/C/D-like" evidence="9">
    <location>
        <begin position="143"/>
        <end position="251"/>
    </location>
</feature>
<dbReference type="PANTHER" id="PTHR33908:SF11">
    <property type="entry name" value="MEMBRANE PROTEIN"/>
    <property type="match status" value="1"/>
</dbReference>
<accession>A0A3P3RJ21</accession>
<evidence type="ECO:0000256" key="3">
    <source>
        <dbReference type="ARBA" id="ARBA00022676"/>
    </source>
</evidence>
<evidence type="ECO:0000259" key="9">
    <source>
        <dbReference type="Pfam" id="PF13231"/>
    </source>
</evidence>
<name>A0A3P3RJ21_9EURY</name>
<organism evidence="10 11">
    <name type="scientific">Halocatena pleomorpha</name>
    <dbReference type="NCBI Taxonomy" id="1785090"/>
    <lineage>
        <taxon>Archaea</taxon>
        <taxon>Methanobacteriati</taxon>
        <taxon>Methanobacteriota</taxon>
        <taxon>Stenosarchaea group</taxon>
        <taxon>Halobacteria</taxon>
        <taxon>Halobacteriales</taxon>
        <taxon>Natronomonadaceae</taxon>
        <taxon>Halocatena</taxon>
    </lineage>
</organism>
<dbReference type="GO" id="GO:0005886">
    <property type="term" value="C:plasma membrane"/>
    <property type="evidence" value="ECO:0007669"/>
    <property type="project" value="UniProtKB-SubCell"/>
</dbReference>
<feature type="transmembrane region" description="Helical" evidence="8">
    <location>
        <begin position="90"/>
        <end position="110"/>
    </location>
</feature>
<evidence type="ECO:0000313" key="10">
    <source>
        <dbReference type="EMBL" id="RRJ32809.1"/>
    </source>
</evidence>
<evidence type="ECO:0000313" key="11">
    <source>
        <dbReference type="Proteomes" id="UP000282322"/>
    </source>
</evidence>
<dbReference type="InterPro" id="IPR038731">
    <property type="entry name" value="RgtA/B/C-like"/>
</dbReference>
<proteinExistence type="predicted"/>
<dbReference type="RefSeq" id="WP_124953837.1">
    <property type="nucleotide sequence ID" value="NZ_RRCH01000006.1"/>
</dbReference>
<evidence type="ECO:0000256" key="6">
    <source>
        <dbReference type="ARBA" id="ARBA00022989"/>
    </source>
</evidence>
<dbReference type="Proteomes" id="UP000282322">
    <property type="component" value="Unassembled WGS sequence"/>
</dbReference>
<feature type="transmembrane region" description="Helical" evidence="8">
    <location>
        <begin position="25"/>
        <end position="42"/>
    </location>
</feature>
<feature type="transmembrane region" description="Helical" evidence="8">
    <location>
        <begin position="271"/>
        <end position="292"/>
    </location>
</feature>
<feature type="transmembrane region" description="Helical" evidence="8">
    <location>
        <begin position="357"/>
        <end position="377"/>
    </location>
</feature>
<dbReference type="GO" id="GO:0008610">
    <property type="term" value="P:lipid biosynthetic process"/>
    <property type="evidence" value="ECO:0007669"/>
    <property type="project" value="UniProtKB-ARBA"/>
</dbReference>
<dbReference type="AlphaFoldDB" id="A0A3P3RJ21"/>
<gene>
    <name evidence="10" type="ORF">EIK79_03895</name>
</gene>
<feature type="transmembrane region" description="Helical" evidence="8">
    <location>
        <begin position="135"/>
        <end position="157"/>
    </location>
</feature>
<dbReference type="Pfam" id="PF13231">
    <property type="entry name" value="PMT_2"/>
    <property type="match status" value="1"/>
</dbReference>
<keyword evidence="2" id="KW-1003">Cell membrane</keyword>
<protein>
    <submittedName>
        <fullName evidence="10">Dolichyl-phosphate-mannose--protein mannosyltransferase</fullName>
    </submittedName>
</protein>